<dbReference type="Proteomes" id="UP001549257">
    <property type="component" value="Unassembled WGS sequence"/>
</dbReference>
<organism evidence="1 2">
    <name type="scientific">Conyzicola nivalis</name>
    <dbReference type="NCBI Taxonomy" id="1477021"/>
    <lineage>
        <taxon>Bacteria</taxon>
        <taxon>Bacillati</taxon>
        <taxon>Actinomycetota</taxon>
        <taxon>Actinomycetes</taxon>
        <taxon>Micrococcales</taxon>
        <taxon>Microbacteriaceae</taxon>
        <taxon>Conyzicola</taxon>
    </lineage>
</organism>
<evidence type="ECO:0008006" key="3">
    <source>
        <dbReference type="Google" id="ProtNLM"/>
    </source>
</evidence>
<keyword evidence="2" id="KW-1185">Reference proteome</keyword>
<dbReference type="Pfam" id="PF13289">
    <property type="entry name" value="SIR2_2"/>
    <property type="match status" value="1"/>
</dbReference>
<dbReference type="RefSeq" id="WP_354023759.1">
    <property type="nucleotide sequence ID" value="NZ_JBEPSJ010000001.1"/>
</dbReference>
<proteinExistence type="predicted"/>
<name>A0ABV2QM64_9MICO</name>
<protein>
    <recommendedName>
        <fullName evidence="3">SIR2-like domain-containing protein</fullName>
    </recommendedName>
</protein>
<comment type="caution">
    <text evidence="1">The sequence shown here is derived from an EMBL/GenBank/DDBJ whole genome shotgun (WGS) entry which is preliminary data.</text>
</comment>
<dbReference type="EMBL" id="JBEPSJ010000001">
    <property type="protein sequence ID" value="MET4581592.1"/>
    <property type="molecule type" value="Genomic_DNA"/>
</dbReference>
<sequence length="540" mass="60509">MVNDKGQQSPFEEQLRLHLNGFPTAPFLFVGSGFTRRYAKTPDWTGLLRDFADITGRPYERYASDANGNLPRIASLLGEDFRDVWWESDRFAESRAAYPSPLTRLSPLKIEVARKFGNVTDELPTEGPLNDELEALRVAVVEGIITTNYDTSLEYVFTDFTVYVGQDQLLFKDPAGIAEIYKIHGSASDPESLVLTAEDYDRFDERNPYLAAKLLSIFVEHPIVFLGYSMSDNNVRKIVTSIASVLTAENLDRLADRLIFVAWEPDVEPALTVGNFDVGTTVIPVRYATVPDYLGVFQVLGQLRRRFPARILRHLREEVYELVRTSKPTATVMVADLESDTDISEIDVVIGVGVQKRLGESERLTSKGLTGLKRRDLLDDVLNSTLDVADYPQIVREVLPIVGPARTHAPVFRYLRGAGLLSDEGVVLENVDVPKSVRAKARLGIGPLRNKGYFGERAAKLWAQHGDLKTLIETARLADTLLVIPNLMPEDVDLDLLKVFLTEHRNLLDEGKLTDSTQWVKCVCFYDFLANRSIAKEASQ</sequence>
<reference evidence="1 2" key="1">
    <citation type="submission" date="2024-06" db="EMBL/GenBank/DDBJ databases">
        <title>Sorghum-associated microbial communities from plants grown in Nebraska, USA.</title>
        <authorList>
            <person name="Schachtman D."/>
        </authorList>
    </citation>
    <scope>NUCLEOTIDE SEQUENCE [LARGE SCALE GENOMIC DNA]</scope>
    <source>
        <strain evidence="1 2">2857</strain>
    </source>
</reference>
<evidence type="ECO:0000313" key="1">
    <source>
        <dbReference type="EMBL" id="MET4581592.1"/>
    </source>
</evidence>
<gene>
    <name evidence="1" type="ORF">ABIE21_001082</name>
</gene>
<evidence type="ECO:0000313" key="2">
    <source>
        <dbReference type="Proteomes" id="UP001549257"/>
    </source>
</evidence>
<accession>A0ABV2QM64</accession>